<keyword evidence="2" id="KW-1185">Reference proteome</keyword>
<dbReference type="OrthoDB" id="10037236at2759"/>
<sequence length="85" mass="9646">MKDIIVKNHIARFGVPVASQALKYCKRGKRIRAGWQNAVGRTTPSKMTVSTFRKEFRTSCVLCLQESWLNDDVDDSEIQLDNSVS</sequence>
<evidence type="ECO:0000313" key="2">
    <source>
        <dbReference type="Proteomes" id="UP000272942"/>
    </source>
</evidence>
<proteinExistence type="predicted"/>
<dbReference type="EMBL" id="UZAN01081741">
    <property type="protein sequence ID" value="VDP96654.1"/>
    <property type="molecule type" value="Genomic_DNA"/>
</dbReference>
<protein>
    <submittedName>
        <fullName evidence="3">DDE-1 domain-containing protein</fullName>
    </submittedName>
</protein>
<accession>A0A183BH87</accession>
<evidence type="ECO:0000313" key="3">
    <source>
        <dbReference type="WBParaSite" id="ECPE_0001862201-mRNA-1"/>
    </source>
</evidence>
<name>A0A183BH87_9TREM</name>
<dbReference type="WBParaSite" id="ECPE_0001862201-mRNA-1">
    <property type="protein sequence ID" value="ECPE_0001862201-mRNA-1"/>
    <property type="gene ID" value="ECPE_0001862201"/>
</dbReference>
<evidence type="ECO:0000313" key="1">
    <source>
        <dbReference type="EMBL" id="VDP96654.1"/>
    </source>
</evidence>
<dbReference type="AlphaFoldDB" id="A0A183BH87"/>
<reference evidence="3" key="1">
    <citation type="submission" date="2016-06" db="UniProtKB">
        <authorList>
            <consortium name="WormBaseParasite"/>
        </authorList>
    </citation>
    <scope>IDENTIFICATION</scope>
</reference>
<dbReference type="Proteomes" id="UP000272942">
    <property type="component" value="Unassembled WGS sequence"/>
</dbReference>
<reference evidence="1 2" key="2">
    <citation type="submission" date="2018-11" db="EMBL/GenBank/DDBJ databases">
        <authorList>
            <consortium name="Pathogen Informatics"/>
        </authorList>
    </citation>
    <scope>NUCLEOTIDE SEQUENCE [LARGE SCALE GENOMIC DNA]</scope>
    <source>
        <strain evidence="1 2">Egypt</strain>
    </source>
</reference>
<organism evidence="3">
    <name type="scientific">Echinostoma caproni</name>
    <dbReference type="NCBI Taxonomy" id="27848"/>
    <lineage>
        <taxon>Eukaryota</taxon>
        <taxon>Metazoa</taxon>
        <taxon>Spiralia</taxon>
        <taxon>Lophotrochozoa</taxon>
        <taxon>Platyhelminthes</taxon>
        <taxon>Trematoda</taxon>
        <taxon>Digenea</taxon>
        <taxon>Plagiorchiida</taxon>
        <taxon>Echinostomata</taxon>
        <taxon>Echinostomatoidea</taxon>
        <taxon>Echinostomatidae</taxon>
        <taxon>Echinostoma</taxon>
    </lineage>
</organism>
<gene>
    <name evidence="1" type="ORF">ECPE_LOCUS18572</name>
</gene>